<dbReference type="EMBL" id="CP013695">
    <property type="protein sequence ID" value="ALU31386.1"/>
    <property type="molecule type" value="Genomic_DNA"/>
</dbReference>
<dbReference type="STRING" id="1435377.SUSAZ_05140"/>
<dbReference type="Pfam" id="PF13561">
    <property type="entry name" value="adh_short_C2"/>
    <property type="match status" value="1"/>
</dbReference>
<dbReference type="Proteomes" id="UP000065473">
    <property type="component" value="Chromosome"/>
</dbReference>
<dbReference type="RefSeq" id="WP_011277956.1">
    <property type="nucleotide sequence ID" value="NZ_BHWZ01000002.1"/>
</dbReference>
<dbReference type="InterPro" id="IPR036291">
    <property type="entry name" value="NAD(P)-bd_dom_sf"/>
</dbReference>
<dbReference type="CDD" id="cd05357">
    <property type="entry name" value="PR_SDR_c"/>
    <property type="match status" value="1"/>
</dbReference>
<proteinExistence type="inferred from homology"/>
<evidence type="ECO:0000256" key="1">
    <source>
        <dbReference type="ARBA" id="ARBA00006484"/>
    </source>
</evidence>
<comment type="similarity">
    <text evidence="1">Belongs to the short-chain dehydrogenases/reductases (SDR) family.</text>
</comment>
<dbReference type="Gene3D" id="3.40.50.720">
    <property type="entry name" value="NAD(P)-binding Rossmann-like Domain"/>
    <property type="match status" value="1"/>
</dbReference>
<keyword evidence="2" id="KW-0560">Oxidoreductase</keyword>
<dbReference type="PANTHER" id="PTHR43639:SF1">
    <property type="entry name" value="SHORT-CHAIN DEHYDROGENASE_REDUCTASE FAMILY PROTEIN"/>
    <property type="match status" value="1"/>
</dbReference>
<organism evidence="4 5">
    <name type="scientific">Sulfolobus acidocaldarius</name>
    <dbReference type="NCBI Taxonomy" id="2285"/>
    <lineage>
        <taxon>Archaea</taxon>
        <taxon>Thermoproteota</taxon>
        <taxon>Thermoprotei</taxon>
        <taxon>Sulfolobales</taxon>
        <taxon>Sulfolobaceae</taxon>
        <taxon>Sulfolobus</taxon>
    </lineage>
</organism>
<evidence type="ECO:0000313" key="6">
    <source>
        <dbReference type="Proteomes" id="UP000065473"/>
    </source>
</evidence>
<dbReference type="SUPFAM" id="SSF51735">
    <property type="entry name" value="NAD(P)-binding Rossmann-fold domains"/>
    <property type="match status" value="1"/>
</dbReference>
<evidence type="ECO:0000313" key="4">
    <source>
        <dbReference type="EMBL" id="ALU31386.1"/>
    </source>
</evidence>
<dbReference type="OMA" id="DGGQHLM"/>
<dbReference type="EMBL" id="CP013694">
    <property type="protein sequence ID" value="ALU28670.1"/>
    <property type="molecule type" value="Genomic_DNA"/>
</dbReference>
<dbReference type="InterPro" id="IPR002347">
    <property type="entry name" value="SDR_fam"/>
</dbReference>
<reference evidence="5 6" key="1">
    <citation type="submission" date="2015-12" db="EMBL/GenBank/DDBJ databases">
        <title>A stable core within a dynamic pangenome in Sulfolobus acidocaldarius.</title>
        <authorList>
            <person name="Anderson R."/>
            <person name="Kouris A."/>
            <person name="Seward C."/>
            <person name="Campbell K."/>
            <person name="Whitaker R."/>
        </authorList>
    </citation>
    <scope>NUCLEOTIDE SEQUENCE [LARGE SCALE GENOMIC DNA]</scope>
    <source>
        <strain evidence="3 6">GG12-C01-09</strain>
        <strain evidence="4 5">NG05B_CO5_07</strain>
    </source>
</reference>
<evidence type="ECO:0000313" key="3">
    <source>
        <dbReference type="EMBL" id="ALU28670.1"/>
    </source>
</evidence>
<evidence type="ECO:0000256" key="2">
    <source>
        <dbReference type="ARBA" id="ARBA00023002"/>
    </source>
</evidence>
<dbReference type="GO" id="GO:0016491">
    <property type="term" value="F:oxidoreductase activity"/>
    <property type="evidence" value="ECO:0007669"/>
    <property type="project" value="UniProtKB-KW"/>
</dbReference>
<evidence type="ECO:0000313" key="5">
    <source>
        <dbReference type="Proteomes" id="UP000060043"/>
    </source>
</evidence>
<dbReference type="OrthoDB" id="10157at2157"/>
<dbReference type="PaxDb" id="1435377-SUSAZ_05140"/>
<sequence length="241" mass="26710">MYLKGRTALITGSAKRIGRGIALGLAKEGVNIVLHYNTSEESALRLKDEIEEIGVKCWLVKGELSKDYAKILDNAFKLTEGNLDFLINNASIFPASKVTMENLNSIVTVNSWVPLLLSLDFSRKLSKGKIVNILDSIISGYNFERYPYFLSKKLLEIITVSLALKLSPSFQVNGVAPGLILPPEGKDNSYLENLKSFVPMKRYGNVEEVVNAVIFLLKSDFITGQIIYVDGGEHLTPRVVL</sequence>
<dbReference type="PRINTS" id="PR00080">
    <property type="entry name" value="SDRFAMILY"/>
</dbReference>
<dbReference type="AlphaFoldDB" id="A0A0U3FDY2"/>
<accession>A0A0U3FDY2</accession>
<dbReference type="PRINTS" id="PR00081">
    <property type="entry name" value="GDHRDH"/>
</dbReference>
<name>A0A0U3FDY2_9CREN</name>
<dbReference type="Proteomes" id="UP000060043">
    <property type="component" value="Chromosome"/>
</dbReference>
<dbReference type="GeneID" id="14551608"/>
<protein>
    <submittedName>
        <fullName evidence="4">Dehydrogenase</fullName>
    </submittedName>
</protein>
<dbReference type="PANTHER" id="PTHR43639">
    <property type="entry name" value="OXIDOREDUCTASE, SHORT-CHAIN DEHYDROGENASE/REDUCTASE FAMILY (AFU_ORTHOLOGUE AFUA_5G02870)"/>
    <property type="match status" value="1"/>
</dbReference>
<gene>
    <name evidence="3" type="ORF">ATY89_00980</name>
    <name evidence="4" type="ORF">ATZ20_04015</name>
</gene>